<reference evidence="2" key="1">
    <citation type="submission" date="2023-03" db="EMBL/GenBank/DDBJ databases">
        <title>Massive genome expansion in bonnet fungi (Mycena s.s.) driven by repeated elements and novel gene families across ecological guilds.</title>
        <authorList>
            <consortium name="Lawrence Berkeley National Laboratory"/>
            <person name="Harder C.B."/>
            <person name="Miyauchi S."/>
            <person name="Viragh M."/>
            <person name="Kuo A."/>
            <person name="Thoen E."/>
            <person name="Andreopoulos B."/>
            <person name="Lu D."/>
            <person name="Skrede I."/>
            <person name="Drula E."/>
            <person name="Henrissat B."/>
            <person name="Morin E."/>
            <person name="Kohler A."/>
            <person name="Barry K."/>
            <person name="LaButti K."/>
            <person name="Morin E."/>
            <person name="Salamov A."/>
            <person name="Lipzen A."/>
            <person name="Mereny Z."/>
            <person name="Hegedus B."/>
            <person name="Baldrian P."/>
            <person name="Stursova M."/>
            <person name="Weitz H."/>
            <person name="Taylor A."/>
            <person name="Grigoriev I.V."/>
            <person name="Nagy L.G."/>
            <person name="Martin F."/>
            <person name="Kauserud H."/>
        </authorList>
    </citation>
    <scope>NUCLEOTIDE SEQUENCE</scope>
    <source>
        <strain evidence="2">CBHHK002</strain>
    </source>
</reference>
<organism evidence="2 3">
    <name type="scientific">Mycena albidolilacea</name>
    <dbReference type="NCBI Taxonomy" id="1033008"/>
    <lineage>
        <taxon>Eukaryota</taxon>
        <taxon>Fungi</taxon>
        <taxon>Dikarya</taxon>
        <taxon>Basidiomycota</taxon>
        <taxon>Agaricomycotina</taxon>
        <taxon>Agaricomycetes</taxon>
        <taxon>Agaricomycetidae</taxon>
        <taxon>Agaricales</taxon>
        <taxon>Marasmiineae</taxon>
        <taxon>Mycenaceae</taxon>
        <taxon>Mycena</taxon>
    </lineage>
</organism>
<name>A0AAD7AWM9_9AGAR</name>
<gene>
    <name evidence="2" type="ORF">DFH08DRAFT_984145</name>
</gene>
<dbReference type="EMBL" id="JARIHO010000001">
    <property type="protein sequence ID" value="KAJ7369185.1"/>
    <property type="molecule type" value="Genomic_DNA"/>
</dbReference>
<evidence type="ECO:0000256" key="1">
    <source>
        <dbReference type="SAM" id="MobiDB-lite"/>
    </source>
</evidence>
<protein>
    <submittedName>
        <fullName evidence="2">Uncharacterized protein</fullName>
    </submittedName>
</protein>
<sequence length="199" mass="22779">MSDFCPAQAPGSKGRKKTEKKTQENERKQENKKKVREHEKARWKRRQEGRWSKSKKGETKRDQYETGGWHVIQPVWDYSGYSSNQLAAGWPWRFRVERHPLSCIAAQQAGSKRLLPTCLPPSPPSPAHGHRSPLGLACRPCTLSRYRIHGEFNTGVDLFQCGSCARTDGNAISLYQSLKTRINGRMDASRVRRLDTQKM</sequence>
<dbReference type="Proteomes" id="UP001218218">
    <property type="component" value="Unassembled WGS sequence"/>
</dbReference>
<dbReference type="AlphaFoldDB" id="A0AAD7AWM9"/>
<comment type="caution">
    <text evidence="2">The sequence shown here is derived from an EMBL/GenBank/DDBJ whole genome shotgun (WGS) entry which is preliminary data.</text>
</comment>
<proteinExistence type="predicted"/>
<feature type="compositionally biased region" description="Basic and acidic residues" evidence="1">
    <location>
        <begin position="36"/>
        <end position="63"/>
    </location>
</feature>
<feature type="region of interest" description="Disordered" evidence="1">
    <location>
        <begin position="1"/>
        <end position="63"/>
    </location>
</feature>
<keyword evidence="3" id="KW-1185">Reference proteome</keyword>
<evidence type="ECO:0000313" key="3">
    <source>
        <dbReference type="Proteomes" id="UP001218218"/>
    </source>
</evidence>
<accession>A0AAD7AWM9</accession>
<evidence type="ECO:0000313" key="2">
    <source>
        <dbReference type="EMBL" id="KAJ7369185.1"/>
    </source>
</evidence>
<feature type="compositionally biased region" description="Basic and acidic residues" evidence="1">
    <location>
        <begin position="20"/>
        <end position="29"/>
    </location>
</feature>